<sequence length="71" mass="7721">MNEAALQVTGVDLGSTDNGDVYFSITLAAMDSDSHINTIMKLAELFQNDDDIEAIIAADNNADIIEILKKY</sequence>
<dbReference type="Pfam" id="PF00359">
    <property type="entry name" value="PTS_EIIA_2"/>
    <property type="match status" value="1"/>
</dbReference>
<name>A0A330LZH8_9GAMM</name>
<dbReference type="Gene3D" id="3.40.930.10">
    <property type="entry name" value="Mannitol-specific EII, Chain A"/>
    <property type="match status" value="1"/>
</dbReference>
<protein>
    <submittedName>
        <fullName evidence="2">Phosphotransferase enzyme IIA component</fullName>
    </submittedName>
</protein>
<gene>
    <name evidence="2" type="ORF">MORIYA_3119</name>
</gene>
<dbReference type="EMBL" id="LS483250">
    <property type="protein sequence ID" value="SQD79575.1"/>
    <property type="molecule type" value="Genomic_DNA"/>
</dbReference>
<proteinExistence type="predicted"/>
<dbReference type="KEGG" id="mya:MORIYA_3119"/>
<keyword evidence="2" id="KW-0808">Transferase</keyword>
<dbReference type="GO" id="GO:0016740">
    <property type="term" value="F:transferase activity"/>
    <property type="evidence" value="ECO:0007669"/>
    <property type="project" value="UniProtKB-KW"/>
</dbReference>
<evidence type="ECO:0000313" key="2">
    <source>
        <dbReference type="EMBL" id="SQD79575.1"/>
    </source>
</evidence>
<accession>A0A330LZH8</accession>
<dbReference type="Proteomes" id="UP000250163">
    <property type="component" value="Chromosome MORIYA"/>
</dbReference>
<evidence type="ECO:0000313" key="3">
    <source>
        <dbReference type="Proteomes" id="UP000250163"/>
    </source>
</evidence>
<dbReference type="RefSeq" id="WP_197713392.1">
    <property type="nucleotide sequence ID" value="NZ_LS483250.1"/>
</dbReference>
<dbReference type="SUPFAM" id="SSF55804">
    <property type="entry name" value="Phoshotransferase/anion transport protein"/>
    <property type="match status" value="1"/>
</dbReference>
<keyword evidence="3" id="KW-1185">Reference proteome</keyword>
<organism evidence="2 3">
    <name type="scientific">Moritella yayanosii</name>
    <dbReference type="NCBI Taxonomy" id="69539"/>
    <lineage>
        <taxon>Bacteria</taxon>
        <taxon>Pseudomonadati</taxon>
        <taxon>Pseudomonadota</taxon>
        <taxon>Gammaproteobacteria</taxon>
        <taxon>Alteromonadales</taxon>
        <taxon>Moritellaceae</taxon>
        <taxon>Moritella</taxon>
    </lineage>
</organism>
<evidence type="ECO:0000259" key="1">
    <source>
        <dbReference type="PROSITE" id="PS51094"/>
    </source>
</evidence>
<dbReference type="AlphaFoldDB" id="A0A330LZH8"/>
<reference evidence="3" key="1">
    <citation type="submission" date="2018-05" db="EMBL/GenBank/DDBJ databases">
        <authorList>
            <person name="Cea G.-C."/>
            <person name="William W."/>
        </authorList>
    </citation>
    <scope>NUCLEOTIDE SEQUENCE [LARGE SCALE GENOMIC DNA]</scope>
    <source>
        <strain evidence="3">DB21MT 5</strain>
    </source>
</reference>
<feature type="domain" description="PTS EIIA type-2" evidence="1">
    <location>
        <begin position="1"/>
        <end position="71"/>
    </location>
</feature>
<dbReference type="InterPro" id="IPR002178">
    <property type="entry name" value="PTS_EIIA_type-2_dom"/>
</dbReference>
<dbReference type="PROSITE" id="PS51094">
    <property type="entry name" value="PTS_EIIA_TYPE_2"/>
    <property type="match status" value="1"/>
</dbReference>
<dbReference type="InterPro" id="IPR016152">
    <property type="entry name" value="PTrfase/Anion_transptr"/>
</dbReference>